<evidence type="ECO:0000313" key="3">
    <source>
        <dbReference type="WBParaSite" id="OFLC_0000468901-mRNA-1"/>
    </source>
</evidence>
<organism evidence="3">
    <name type="scientific">Onchocerca flexuosa</name>
    <dbReference type="NCBI Taxonomy" id="387005"/>
    <lineage>
        <taxon>Eukaryota</taxon>
        <taxon>Metazoa</taxon>
        <taxon>Ecdysozoa</taxon>
        <taxon>Nematoda</taxon>
        <taxon>Chromadorea</taxon>
        <taxon>Rhabditida</taxon>
        <taxon>Spirurina</taxon>
        <taxon>Spiruromorpha</taxon>
        <taxon>Filarioidea</taxon>
        <taxon>Onchocercidae</taxon>
        <taxon>Onchocerca</taxon>
    </lineage>
</organism>
<evidence type="ECO:0000313" key="2">
    <source>
        <dbReference type="Proteomes" id="UP000267606"/>
    </source>
</evidence>
<dbReference type="WBParaSite" id="OFLC_0000468901-mRNA-1">
    <property type="protein sequence ID" value="OFLC_0000468901-mRNA-1"/>
    <property type="gene ID" value="OFLC_0000468901"/>
</dbReference>
<protein>
    <submittedName>
        <fullName evidence="1 3">Uncharacterized protein</fullName>
    </submittedName>
</protein>
<dbReference type="Proteomes" id="UP000267606">
    <property type="component" value="Unassembled WGS sequence"/>
</dbReference>
<reference evidence="1 2" key="2">
    <citation type="submission" date="2018-11" db="EMBL/GenBank/DDBJ databases">
        <authorList>
            <consortium name="Pathogen Informatics"/>
        </authorList>
    </citation>
    <scope>NUCLEOTIDE SEQUENCE [LARGE SCALE GENOMIC DNA]</scope>
</reference>
<name>A0A183HB28_9BILA</name>
<reference evidence="3" key="1">
    <citation type="submission" date="2016-06" db="UniProtKB">
        <authorList>
            <consortium name="WormBaseParasite"/>
        </authorList>
    </citation>
    <scope>IDENTIFICATION</scope>
</reference>
<proteinExistence type="predicted"/>
<dbReference type="AlphaFoldDB" id="A0A183HB28"/>
<gene>
    <name evidence="1" type="ORF">OFLC_LOCUS4691</name>
</gene>
<sequence>MGSENRESVTLEGLCLNFRFAGLDFPVYFRVFFNSRKLGESSVESKYLVFNFYNMNTYEAKKYSIVFYDKQSQSESENGTYSKVFKYYLGIYFLLRNLSSQLALAVWHLKYDKEKIKLFKKMILETLDVKCMCASVTVKASR</sequence>
<accession>A0A183HB28</accession>
<evidence type="ECO:0000313" key="1">
    <source>
        <dbReference type="EMBL" id="VDO40749.1"/>
    </source>
</evidence>
<keyword evidence="2" id="KW-1185">Reference proteome</keyword>
<dbReference type="EMBL" id="UZAJ01003685">
    <property type="protein sequence ID" value="VDO40749.1"/>
    <property type="molecule type" value="Genomic_DNA"/>
</dbReference>